<dbReference type="CDD" id="cd03257">
    <property type="entry name" value="ABC_NikE_OppD_transporters"/>
    <property type="match status" value="1"/>
</dbReference>
<dbReference type="SUPFAM" id="SSF52540">
    <property type="entry name" value="P-loop containing nucleoside triphosphate hydrolases"/>
    <property type="match status" value="1"/>
</dbReference>
<dbReference type="GO" id="GO:0005886">
    <property type="term" value="C:plasma membrane"/>
    <property type="evidence" value="ECO:0007669"/>
    <property type="project" value="UniProtKB-SubCell"/>
</dbReference>
<evidence type="ECO:0000256" key="7">
    <source>
        <dbReference type="ARBA" id="ARBA00022967"/>
    </source>
</evidence>
<protein>
    <recommendedName>
        <fullName evidence="12">Nickel import system ATP-binding protein NikD</fullName>
        <ecNumber evidence="11">7.2.2.11</ecNumber>
    </recommendedName>
</protein>
<dbReference type="InterPro" id="IPR003439">
    <property type="entry name" value="ABC_transporter-like_ATP-bd"/>
</dbReference>
<dbReference type="PANTHER" id="PTHR43297:SF13">
    <property type="entry name" value="NICKEL ABC TRANSPORTER, ATP-BINDING PROTEIN"/>
    <property type="match status" value="1"/>
</dbReference>
<evidence type="ECO:0000256" key="6">
    <source>
        <dbReference type="ARBA" id="ARBA00022840"/>
    </source>
</evidence>
<evidence type="ECO:0000256" key="5">
    <source>
        <dbReference type="ARBA" id="ARBA00022741"/>
    </source>
</evidence>
<dbReference type="PROSITE" id="PS00211">
    <property type="entry name" value="ABC_TRANSPORTER_1"/>
    <property type="match status" value="1"/>
</dbReference>
<dbReference type="GO" id="GO:0015413">
    <property type="term" value="F:ABC-type nickel transporter activity"/>
    <property type="evidence" value="ECO:0007669"/>
    <property type="project" value="UniProtKB-EC"/>
</dbReference>
<keyword evidence="8" id="KW-0406">Ion transport</keyword>
<dbReference type="InterPro" id="IPR013563">
    <property type="entry name" value="Oligopep_ABC_C"/>
</dbReference>
<keyword evidence="9" id="KW-0472">Membrane</keyword>
<comment type="subunit">
    <text evidence="10">The complex is composed of two ATP-binding proteins (NikD and NikE), two transmembrane proteins (NikB and NikC) and a solute-binding protein (NikA).</text>
</comment>
<dbReference type="Proteomes" id="UP000643405">
    <property type="component" value="Unassembled WGS sequence"/>
</dbReference>
<dbReference type="RefSeq" id="WP_188166839.1">
    <property type="nucleotide sequence ID" value="NZ_JACVVX010000013.1"/>
</dbReference>
<dbReference type="SMART" id="SM00382">
    <property type="entry name" value="AAA"/>
    <property type="match status" value="1"/>
</dbReference>
<dbReference type="FunFam" id="3.40.50.300:FF:000016">
    <property type="entry name" value="Oligopeptide ABC transporter ATP-binding component"/>
    <property type="match status" value="1"/>
</dbReference>
<evidence type="ECO:0000256" key="4">
    <source>
        <dbReference type="ARBA" id="ARBA00022475"/>
    </source>
</evidence>
<dbReference type="PROSITE" id="PS50893">
    <property type="entry name" value="ABC_TRANSPORTER_2"/>
    <property type="match status" value="1"/>
</dbReference>
<evidence type="ECO:0000259" key="14">
    <source>
        <dbReference type="PROSITE" id="PS50893"/>
    </source>
</evidence>
<evidence type="ECO:0000313" key="15">
    <source>
        <dbReference type="EMBL" id="MBD0417398.1"/>
    </source>
</evidence>
<keyword evidence="6 15" id="KW-0067">ATP-binding</keyword>
<keyword evidence="3" id="KW-0813">Transport</keyword>
<dbReference type="Pfam" id="PF08352">
    <property type="entry name" value="oligo_HPY"/>
    <property type="match status" value="1"/>
</dbReference>
<dbReference type="PANTHER" id="PTHR43297">
    <property type="entry name" value="OLIGOPEPTIDE TRANSPORT ATP-BINDING PROTEIN APPD"/>
    <property type="match status" value="1"/>
</dbReference>
<dbReference type="GO" id="GO:0005524">
    <property type="term" value="F:ATP binding"/>
    <property type="evidence" value="ECO:0007669"/>
    <property type="project" value="UniProtKB-KW"/>
</dbReference>
<dbReference type="AlphaFoldDB" id="A0A8J6PZ45"/>
<evidence type="ECO:0000256" key="11">
    <source>
        <dbReference type="ARBA" id="ARBA00039098"/>
    </source>
</evidence>
<dbReference type="InterPro" id="IPR050388">
    <property type="entry name" value="ABC_Ni/Peptide_Import"/>
</dbReference>
<comment type="similarity">
    <text evidence="2">Belongs to the ABC transporter superfamily.</text>
</comment>
<reference evidence="15" key="1">
    <citation type="submission" date="2020-09" db="EMBL/GenBank/DDBJ databases">
        <title>Genome seq and assembly of Tianweitania sp.</title>
        <authorList>
            <person name="Chhetri G."/>
        </authorList>
    </citation>
    <scope>NUCLEOTIDE SEQUENCE</scope>
    <source>
        <strain evidence="15">Rool2</strain>
    </source>
</reference>
<dbReference type="EC" id="7.2.2.11" evidence="11"/>
<keyword evidence="4" id="KW-1003">Cell membrane</keyword>
<organism evidence="15 16">
    <name type="scientific">Oryzicola mucosus</name>
    <dbReference type="NCBI Taxonomy" id="2767425"/>
    <lineage>
        <taxon>Bacteria</taxon>
        <taxon>Pseudomonadati</taxon>
        <taxon>Pseudomonadota</taxon>
        <taxon>Alphaproteobacteria</taxon>
        <taxon>Hyphomicrobiales</taxon>
        <taxon>Phyllobacteriaceae</taxon>
        <taxon>Oryzicola</taxon>
    </lineage>
</organism>
<evidence type="ECO:0000256" key="1">
    <source>
        <dbReference type="ARBA" id="ARBA00004417"/>
    </source>
</evidence>
<evidence type="ECO:0000256" key="2">
    <source>
        <dbReference type="ARBA" id="ARBA00005417"/>
    </source>
</evidence>
<dbReference type="InterPro" id="IPR003593">
    <property type="entry name" value="AAA+_ATPase"/>
</dbReference>
<gene>
    <name evidence="15" type="ORF">ICI42_22405</name>
</gene>
<dbReference type="Pfam" id="PF00005">
    <property type="entry name" value="ABC_tran"/>
    <property type="match status" value="1"/>
</dbReference>
<dbReference type="NCBIfam" id="TIGR01727">
    <property type="entry name" value="oligo_HPY"/>
    <property type="match status" value="1"/>
</dbReference>
<feature type="domain" description="ABC transporter" evidence="14">
    <location>
        <begin position="10"/>
        <end position="257"/>
    </location>
</feature>
<name>A0A8J6PZ45_9HYPH</name>
<comment type="catalytic activity">
    <reaction evidence="13">
        <text>Ni(2+)(out) + ATP + H2O = Ni(2+)(in) + ADP + phosphate + H(+)</text>
        <dbReference type="Rhea" id="RHEA:15557"/>
        <dbReference type="ChEBI" id="CHEBI:15377"/>
        <dbReference type="ChEBI" id="CHEBI:15378"/>
        <dbReference type="ChEBI" id="CHEBI:30616"/>
        <dbReference type="ChEBI" id="CHEBI:43474"/>
        <dbReference type="ChEBI" id="CHEBI:49786"/>
        <dbReference type="ChEBI" id="CHEBI:456216"/>
        <dbReference type="EC" id="7.2.2.11"/>
    </reaction>
    <physiologicalReaction direction="left-to-right" evidence="13">
        <dbReference type="Rhea" id="RHEA:15558"/>
    </physiologicalReaction>
</comment>
<dbReference type="InterPro" id="IPR017871">
    <property type="entry name" value="ABC_transporter-like_CS"/>
</dbReference>
<keyword evidence="7" id="KW-1278">Translocase</keyword>
<dbReference type="Gene3D" id="3.40.50.300">
    <property type="entry name" value="P-loop containing nucleotide triphosphate hydrolases"/>
    <property type="match status" value="1"/>
</dbReference>
<dbReference type="EMBL" id="JACVVX010000013">
    <property type="protein sequence ID" value="MBD0417398.1"/>
    <property type="molecule type" value="Genomic_DNA"/>
</dbReference>
<evidence type="ECO:0000256" key="9">
    <source>
        <dbReference type="ARBA" id="ARBA00023136"/>
    </source>
</evidence>
<evidence type="ECO:0000256" key="10">
    <source>
        <dbReference type="ARBA" id="ARBA00038669"/>
    </source>
</evidence>
<proteinExistence type="inferred from homology"/>
<keyword evidence="16" id="KW-1185">Reference proteome</keyword>
<evidence type="ECO:0000256" key="13">
    <source>
        <dbReference type="ARBA" id="ARBA00048610"/>
    </source>
</evidence>
<comment type="subcellular location">
    <subcellularLocation>
        <location evidence="1">Cell inner membrane</location>
        <topology evidence="1">Peripheral membrane protein</topology>
    </subcellularLocation>
</comment>
<sequence length="338" mass="36572">MTSPQAKPLVEISDLHLSYTMQRATIQASRGASLTIAPGEAVGLVGESGSGKSTLARALLGLNDPKSTRIDSGSIFVDGTDVTRFGERDWRVLRGSSLSMVFQDPLSFLNPVMRIDRQIVEAIPKSMRAEGVSERVDDLLRLVKLPQAARRSYPHELSGGMRQRVLLAMALASKPKLLVADEPTTALDVTTQAEIMDLLGELRQRLGMAMLLISHDLGLVSKACERIYVMYAGRTVEWGPGSSILKTPAHPYTKGLFDSARALRLPNGLFATIGGDVPNLAHKIEGCPFRMRCPLAMPKCTTMSPATQVLGQDGHWVRCWAAQDSGIAPAQGNDVKNA</sequence>
<evidence type="ECO:0000256" key="8">
    <source>
        <dbReference type="ARBA" id="ARBA00023065"/>
    </source>
</evidence>
<dbReference type="GO" id="GO:0016887">
    <property type="term" value="F:ATP hydrolysis activity"/>
    <property type="evidence" value="ECO:0007669"/>
    <property type="project" value="InterPro"/>
</dbReference>
<evidence type="ECO:0000313" key="16">
    <source>
        <dbReference type="Proteomes" id="UP000643405"/>
    </source>
</evidence>
<dbReference type="GO" id="GO:0015833">
    <property type="term" value="P:peptide transport"/>
    <property type="evidence" value="ECO:0007669"/>
    <property type="project" value="InterPro"/>
</dbReference>
<evidence type="ECO:0000256" key="3">
    <source>
        <dbReference type="ARBA" id="ARBA00022448"/>
    </source>
</evidence>
<evidence type="ECO:0000256" key="12">
    <source>
        <dbReference type="ARBA" id="ARBA00044143"/>
    </source>
</evidence>
<keyword evidence="5" id="KW-0547">Nucleotide-binding</keyword>
<accession>A0A8J6PZ45</accession>
<comment type="caution">
    <text evidence="15">The sequence shown here is derived from an EMBL/GenBank/DDBJ whole genome shotgun (WGS) entry which is preliminary data.</text>
</comment>
<dbReference type="InterPro" id="IPR027417">
    <property type="entry name" value="P-loop_NTPase"/>
</dbReference>